<evidence type="ECO:0000313" key="3">
    <source>
        <dbReference type="Proteomes" id="UP000310636"/>
    </source>
</evidence>
<feature type="transmembrane region" description="Helical" evidence="1">
    <location>
        <begin position="47"/>
        <end position="71"/>
    </location>
</feature>
<dbReference type="AlphaFoldDB" id="A0A4S4C1S9"/>
<evidence type="ECO:0000313" key="2">
    <source>
        <dbReference type="EMBL" id="THF81614.1"/>
    </source>
</evidence>
<gene>
    <name evidence="2" type="ORF">E6C55_07735</name>
</gene>
<sequence length="216" mass="23948">MKLKSEWLSQLLKILLGILCVFAATDLVCSVAYAIDYDFFVDSLYSLYGFVEILSSIVYYVVLVLFLIWIYRVHMDLNRLFLAYPRTPGGSLAAMMIPFYNFYGIPSTFRIIGSITQDDSEEARVPGRWIFGLAAPLLFFQFGTNLLNRFVSNADQIGSGLLLASSAAQLVLYGIYFALALQISRGLRIVADGQEEKAAQADFLPGDSSSTVQAEG</sequence>
<reference evidence="2 3" key="1">
    <citation type="submission" date="2019-04" db="EMBL/GenBank/DDBJ databases">
        <title>Cohnella sp. nov. isolated from preserved vegetables.</title>
        <authorList>
            <person name="Lin S.-Y."/>
            <person name="Hung M.-H."/>
            <person name="Young C.-C."/>
        </authorList>
    </citation>
    <scope>NUCLEOTIDE SEQUENCE [LARGE SCALE GENOMIC DNA]</scope>
    <source>
        <strain evidence="2 3">CC-MHH1044</strain>
    </source>
</reference>
<comment type="caution">
    <text evidence="2">The sequence shown here is derived from an EMBL/GenBank/DDBJ whole genome shotgun (WGS) entry which is preliminary data.</text>
</comment>
<keyword evidence="3" id="KW-1185">Reference proteome</keyword>
<keyword evidence="1" id="KW-1133">Transmembrane helix</keyword>
<dbReference type="EMBL" id="SSOB01000008">
    <property type="protein sequence ID" value="THF81614.1"/>
    <property type="molecule type" value="Genomic_DNA"/>
</dbReference>
<protein>
    <recommendedName>
        <fullName evidence="4">DUF4328 domain-containing protein</fullName>
    </recommendedName>
</protein>
<dbReference type="OrthoDB" id="485492at2"/>
<evidence type="ECO:0000256" key="1">
    <source>
        <dbReference type="SAM" id="Phobius"/>
    </source>
</evidence>
<proteinExistence type="predicted"/>
<accession>A0A4S4C1S9</accession>
<dbReference type="Proteomes" id="UP000310636">
    <property type="component" value="Unassembled WGS sequence"/>
</dbReference>
<feature type="transmembrane region" description="Helical" evidence="1">
    <location>
        <begin position="12"/>
        <end position="35"/>
    </location>
</feature>
<organism evidence="2 3">
    <name type="scientific">Cohnella fermenti</name>
    <dbReference type="NCBI Taxonomy" id="2565925"/>
    <lineage>
        <taxon>Bacteria</taxon>
        <taxon>Bacillati</taxon>
        <taxon>Bacillota</taxon>
        <taxon>Bacilli</taxon>
        <taxon>Bacillales</taxon>
        <taxon>Paenibacillaceae</taxon>
        <taxon>Cohnella</taxon>
    </lineage>
</organism>
<dbReference type="RefSeq" id="WP_136369210.1">
    <property type="nucleotide sequence ID" value="NZ_SSOB01000008.1"/>
</dbReference>
<feature type="transmembrane region" description="Helical" evidence="1">
    <location>
        <begin position="92"/>
        <end position="109"/>
    </location>
</feature>
<evidence type="ECO:0008006" key="4">
    <source>
        <dbReference type="Google" id="ProtNLM"/>
    </source>
</evidence>
<keyword evidence="1" id="KW-0812">Transmembrane</keyword>
<keyword evidence="1" id="KW-0472">Membrane</keyword>
<name>A0A4S4C1S9_9BACL</name>
<feature type="transmembrane region" description="Helical" evidence="1">
    <location>
        <begin position="160"/>
        <end position="179"/>
    </location>
</feature>
<feature type="transmembrane region" description="Helical" evidence="1">
    <location>
        <begin position="129"/>
        <end position="148"/>
    </location>
</feature>